<sequence length="490" mass="56014">MALLVFPHLISTQSHVVAALPSRFIPSLPTFGVTVSTSRKHKSVVPGLITCSSSPHKLVRDPRLDKHVVKQNKIRFVQKLKTLLLSKPKHFMPIQVLYKCRSYLSLPKPRSVLSMIRRYPTIFELFTIPTPPTPFHAAGPLSQLCVRLTPAAAALARKETDLKKCMSNSLAAKLQKLLMLASPYHRLLLSKLVHLGPDLGLPINFRSRLCNDHPDKFKVVDTSYGRALELVAWDSNLANVLPLRDENESVGLIVDRPLKFKHLRLRKGLNVKRQHRDYLIKFREVPDVCPYNTNVADLVKESIEAEKRACAVVREVLGMTVEKRTLVDHLTHFRKEFGLPNKLRGMLVRHPEMFYVSLKGQRDSVFLVEGYNDKGVLVEKDEISAIKDELMELVREGKRMRRESRKEYIYGDVNKRDAQPLVDNQVDDEYYDDFEDGLDDLFQLEDYSSEEDVSDDESEELIGLQEKGEFWMAERTASSINQEDCGSGPW</sequence>
<dbReference type="PANTHER" id="PTHR31476">
    <property type="entry name" value="PROTEIN WHAT'S THIS FACTOR 1 HOMOLOG, CHLOROPLASTIC"/>
    <property type="match status" value="1"/>
</dbReference>
<dbReference type="InterPro" id="IPR021099">
    <property type="entry name" value="PORR_domain"/>
</dbReference>
<proteinExistence type="predicted"/>
<dbReference type="InterPro" id="IPR045040">
    <property type="entry name" value="PORR_fam"/>
</dbReference>
<gene>
    <name evidence="2" type="ORF">Salat_1065200</name>
</gene>
<evidence type="ECO:0000313" key="2">
    <source>
        <dbReference type="EMBL" id="KAK4433030.1"/>
    </source>
</evidence>
<dbReference type="EMBL" id="JACGWO010000003">
    <property type="protein sequence ID" value="KAK4433030.1"/>
    <property type="molecule type" value="Genomic_DNA"/>
</dbReference>
<reference evidence="2" key="2">
    <citation type="journal article" date="2024" name="Plant">
        <title>Genomic evolution and insights into agronomic trait innovations of Sesamum species.</title>
        <authorList>
            <person name="Miao H."/>
            <person name="Wang L."/>
            <person name="Qu L."/>
            <person name="Liu H."/>
            <person name="Sun Y."/>
            <person name="Le M."/>
            <person name="Wang Q."/>
            <person name="Wei S."/>
            <person name="Zheng Y."/>
            <person name="Lin W."/>
            <person name="Duan Y."/>
            <person name="Cao H."/>
            <person name="Xiong S."/>
            <person name="Wang X."/>
            <person name="Wei L."/>
            <person name="Li C."/>
            <person name="Ma Q."/>
            <person name="Ju M."/>
            <person name="Zhao R."/>
            <person name="Li G."/>
            <person name="Mu C."/>
            <person name="Tian Q."/>
            <person name="Mei H."/>
            <person name="Zhang T."/>
            <person name="Gao T."/>
            <person name="Zhang H."/>
        </authorList>
    </citation>
    <scope>NUCLEOTIDE SEQUENCE</scope>
    <source>
        <strain evidence="2">3651</strain>
    </source>
</reference>
<comment type="caution">
    <text evidence="2">The sequence shown here is derived from an EMBL/GenBank/DDBJ whole genome shotgun (WGS) entry which is preliminary data.</text>
</comment>
<organism evidence="2 3">
    <name type="scientific">Sesamum alatum</name>
    <dbReference type="NCBI Taxonomy" id="300844"/>
    <lineage>
        <taxon>Eukaryota</taxon>
        <taxon>Viridiplantae</taxon>
        <taxon>Streptophyta</taxon>
        <taxon>Embryophyta</taxon>
        <taxon>Tracheophyta</taxon>
        <taxon>Spermatophyta</taxon>
        <taxon>Magnoliopsida</taxon>
        <taxon>eudicotyledons</taxon>
        <taxon>Gunneridae</taxon>
        <taxon>Pentapetalae</taxon>
        <taxon>asterids</taxon>
        <taxon>lamiids</taxon>
        <taxon>Lamiales</taxon>
        <taxon>Pedaliaceae</taxon>
        <taxon>Sesamum</taxon>
    </lineage>
</organism>
<dbReference type="Proteomes" id="UP001293254">
    <property type="component" value="Unassembled WGS sequence"/>
</dbReference>
<name>A0AAE1YMN6_9LAMI</name>
<dbReference type="AlphaFoldDB" id="A0AAE1YMN6"/>
<dbReference type="PANTHER" id="PTHR31476:SF2">
    <property type="entry name" value="UBIQUITIN CARBOXYL-TERMINAL HYDROLASE FAMILY PROTEIN"/>
    <property type="match status" value="1"/>
</dbReference>
<dbReference type="Pfam" id="PF11955">
    <property type="entry name" value="PORR"/>
    <property type="match status" value="1"/>
</dbReference>
<dbReference type="GO" id="GO:0003723">
    <property type="term" value="F:RNA binding"/>
    <property type="evidence" value="ECO:0007669"/>
    <property type="project" value="InterPro"/>
</dbReference>
<feature type="domain" description="PORR" evidence="1">
    <location>
        <begin position="59"/>
        <end position="399"/>
    </location>
</feature>
<reference evidence="2" key="1">
    <citation type="submission" date="2020-06" db="EMBL/GenBank/DDBJ databases">
        <authorList>
            <person name="Li T."/>
            <person name="Hu X."/>
            <person name="Zhang T."/>
            <person name="Song X."/>
            <person name="Zhang H."/>
            <person name="Dai N."/>
            <person name="Sheng W."/>
            <person name="Hou X."/>
            <person name="Wei L."/>
        </authorList>
    </citation>
    <scope>NUCLEOTIDE SEQUENCE</scope>
    <source>
        <strain evidence="2">3651</strain>
        <tissue evidence="2">Leaf</tissue>
    </source>
</reference>
<keyword evidence="3" id="KW-1185">Reference proteome</keyword>
<evidence type="ECO:0000313" key="3">
    <source>
        <dbReference type="Proteomes" id="UP001293254"/>
    </source>
</evidence>
<protein>
    <submittedName>
        <fullName evidence="2">Protein WHAT'S THIS FACTOR 1, chloroplastic</fullName>
    </submittedName>
</protein>
<accession>A0AAE1YMN6</accession>
<evidence type="ECO:0000259" key="1">
    <source>
        <dbReference type="Pfam" id="PF11955"/>
    </source>
</evidence>